<feature type="transmembrane region" description="Helical" evidence="6">
    <location>
        <begin position="715"/>
        <end position="736"/>
    </location>
</feature>
<evidence type="ECO:0000256" key="3">
    <source>
        <dbReference type="ARBA" id="ARBA00022692"/>
    </source>
</evidence>
<accession>A0A1H8V487</accession>
<dbReference type="Gene3D" id="3.40.50.150">
    <property type="entry name" value="Vaccinia Virus protein VP39"/>
    <property type="match status" value="1"/>
</dbReference>
<evidence type="ECO:0000313" key="8">
    <source>
        <dbReference type="EMBL" id="SEP10235.1"/>
    </source>
</evidence>
<dbReference type="EMBL" id="FOCL01000022">
    <property type="protein sequence ID" value="SEP10235.1"/>
    <property type="molecule type" value="Genomic_DNA"/>
</dbReference>
<dbReference type="SUPFAM" id="SSF82866">
    <property type="entry name" value="Multidrug efflux transporter AcrB transmembrane domain"/>
    <property type="match status" value="2"/>
</dbReference>
<dbReference type="InterPro" id="IPR029063">
    <property type="entry name" value="SAM-dependent_MTases_sf"/>
</dbReference>
<keyword evidence="8" id="KW-0012">Acyltransferase</keyword>
<dbReference type="Proteomes" id="UP000198942">
    <property type="component" value="Unassembled WGS sequence"/>
</dbReference>
<reference evidence="9" key="1">
    <citation type="submission" date="2016-10" db="EMBL/GenBank/DDBJ databases">
        <authorList>
            <person name="Varghese N."/>
            <person name="Submissions S."/>
        </authorList>
    </citation>
    <scope>NUCLEOTIDE SEQUENCE [LARGE SCALE GENOMIC DNA]</scope>
    <source>
        <strain evidence="9">Gh-48</strain>
    </source>
</reference>
<evidence type="ECO:0000256" key="4">
    <source>
        <dbReference type="ARBA" id="ARBA00022989"/>
    </source>
</evidence>
<dbReference type="InterPro" id="IPR002123">
    <property type="entry name" value="Plipid/glycerol_acylTrfase"/>
</dbReference>
<dbReference type="RefSeq" id="WP_091222654.1">
    <property type="nucleotide sequence ID" value="NZ_FOCL01000022.1"/>
</dbReference>
<feature type="transmembrane region" description="Helical" evidence="6">
    <location>
        <begin position="825"/>
        <end position="850"/>
    </location>
</feature>
<feature type="transmembrane region" description="Helical" evidence="6">
    <location>
        <begin position="18"/>
        <end position="39"/>
    </location>
</feature>
<dbReference type="PANTHER" id="PTHR33406">
    <property type="entry name" value="MEMBRANE PROTEIN MJ1562-RELATED"/>
    <property type="match status" value="1"/>
</dbReference>
<dbReference type="CDD" id="cd02440">
    <property type="entry name" value="AdoMet_MTases"/>
    <property type="match status" value="1"/>
</dbReference>
<keyword evidence="2" id="KW-1003">Cell membrane</keyword>
<feature type="transmembrane region" description="Helical" evidence="6">
    <location>
        <begin position="663"/>
        <end position="683"/>
    </location>
</feature>
<feature type="transmembrane region" description="Helical" evidence="6">
    <location>
        <begin position="756"/>
        <end position="774"/>
    </location>
</feature>
<feature type="transmembrane region" description="Helical" evidence="6">
    <location>
        <begin position="689"/>
        <end position="708"/>
    </location>
</feature>
<dbReference type="Pfam" id="PF13649">
    <property type="entry name" value="Methyltransf_25"/>
    <property type="match status" value="1"/>
</dbReference>
<keyword evidence="8" id="KW-0808">Transferase</keyword>
<dbReference type="OrthoDB" id="9803035at2"/>
<feature type="transmembrane region" description="Helical" evidence="6">
    <location>
        <begin position="272"/>
        <end position="290"/>
    </location>
</feature>
<feature type="domain" description="Phospholipid/glycerol acyltransferase" evidence="7">
    <location>
        <begin position="896"/>
        <end position="1005"/>
    </location>
</feature>
<gene>
    <name evidence="8" type="ORF">SAMN05192574_12232</name>
</gene>
<dbReference type="InterPro" id="IPR041698">
    <property type="entry name" value="Methyltransf_25"/>
</dbReference>
<dbReference type="PANTHER" id="PTHR33406:SF13">
    <property type="entry name" value="MEMBRANE PROTEIN YDFJ"/>
    <property type="match status" value="1"/>
</dbReference>
<dbReference type="SMART" id="SM00563">
    <property type="entry name" value="PlsC"/>
    <property type="match status" value="1"/>
</dbReference>
<keyword evidence="9" id="KW-1185">Reference proteome</keyword>
<dbReference type="STRING" id="551995.SAMN05192574_12232"/>
<keyword evidence="5 6" id="KW-0472">Membrane</keyword>
<protein>
    <submittedName>
        <fullName evidence="8">1-acyl-sn-glycerol-3-phosphate acyltransferases</fullName>
    </submittedName>
</protein>
<feature type="transmembrane region" description="Helical" evidence="6">
    <location>
        <begin position="862"/>
        <end position="879"/>
    </location>
</feature>
<evidence type="ECO:0000256" key="1">
    <source>
        <dbReference type="ARBA" id="ARBA00004651"/>
    </source>
</evidence>
<dbReference type="CDD" id="cd07989">
    <property type="entry name" value="LPLAT_AGPAT-like"/>
    <property type="match status" value="1"/>
</dbReference>
<dbReference type="InterPro" id="IPR004869">
    <property type="entry name" value="MMPL_dom"/>
</dbReference>
<dbReference type="Pfam" id="PF01553">
    <property type="entry name" value="Acyltransferase"/>
    <property type="match status" value="1"/>
</dbReference>
<dbReference type="InterPro" id="IPR050545">
    <property type="entry name" value="Mycobact_MmpL"/>
</dbReference>
<dbReference type="Pfam" id="PF03176">
    <property type="entry name" value="MMPL"/>
    <property type="match status" value="2"/>
</dbReference>
<feature type="transmembrane region" description="Helical" evidence="6">
    <location>
        <begin position="781"/>
        <end position="805"/>
    </location>
</feature>
<organism evidence="8 9">
    <name type="scientific">Mucilaginibacter gossypiicola</name>
    <dbReference type="NCBI Taxonomy" id="551995"/>
    <lineage>
        <taxon>Bacteria</taxon>
        <taxon>Pseudomonadati</taxon>
        <taxon>Bacteroidota</taxon>
        <taxon>Sphingobacteriia</taxon>
        <taxon>Sphingobacteriales</taxon>
        <taxon>Sphingobacteriaceae</taxon>
        <taxon>Mucilaginibacter</taxon>
    </lineage>
</organism>
<evidence type="ECO:0000256" key="6">
    <source>
        <dbReference type="SAM" id="Phobius"/>
    </source>
</evidence>
<name>A0A1H8V487_9SPHI</name>
<keyword evidence="4 6" id="KW-1133">Transmembrane helix</keyword>
<sequence length="1284" mass="145402">MEKILVGIYNYFNARKPLFYTVFALSFVFIGFFASRIRFEEDISKILPKDKKIEKLNYIFQNSKFVDKLVVMVSLKDSMQQQPDSLIAFADNFTETVQQKLPGYIRKINAKVDDGLVLALFGTINKNLPIYLNERDYLNIDTLIRPDQVKETLARDLRTLTSPAGLALKSMISSDPVGISYLGLKKLQQLQYDENFELYDSYVMTKDHKNLLLFITPKYSPNNTGENAVMLKGVDQVIDSLQAKNFKIINCSYFGTTAVSVGNALQLRRDSMFTQGITVVFLIVFLGFYFRKKRAPVVILVPVLFGALFSLAVVYFVKGSISVIALGTGSVVLGIAVNYSLHVFNHYRHTRSIEQVIRDLAMPLTVGSFTTIGGFLCLEFVKSEMLKDLGLFAAFSLIGASFCSLVFLPHFIASKKEQDQHTAQLSWIDKLSAYNPEYNKFIISAIVILTVVFSYTARNVSFETDMNRMNFMTDKLKASEAKLNAINKYALQSVYFLAEGKTLDDALRTNEKLSAQIDSLKGKNIVKKYSGVSSLIISDSLQKARIARWNNYWTPAKKQQLMAVLLKEGEALGFKSSAFDHFQELINRNFKPVGQDEMAGIRKSLLDDYITERPGRAGVITLVKIAQGDKAKLYSLFENSANVTVVDKQYLTNRFVGIINNDFTSIAVMSSLLVFSVLLLTYGRIELTLVSFIPMFISWIWILGLMGLLGIQFNIVNIIISALIFGLGDDYSLFIMDGLLQEYKTGKKNLSSYKSSIFLSAITTVVGLGVLIFAKHPALRSIALISIIGIVCVVVMAQILIPFLFNLLIRNRVEKKRFPWTLSGFVISVFAFTYFVSGCLLSSLIGLLLIKLNPFKGERSKYVYHAILSKFCWSMMYIMPNLRKRVVDKDKFEKPAVVISNHQSFLDILVLIMQHPKLILFTNHWVWNSPVFGAVVRMAGYFPVAEGVEQNIDELAEKVKQGYSMVIFPEGSRSPDGKMKRFHKGAFFLAEQTGMDILPIALHGTGYNMTKGDFLLKNGTITIKYLPRIAADDISFGNGYAERTKNISRYFKEEYQKLSTEIEQPAYFKEQLFYNYLYKGPVLEWYMRIKLRLEKNYQVFHDLLPKQGKMLDLGCGYGFMPYMLHFAAPGREFTGVDYDEEKIEVANNCFSKTTEINFVYADALAFEMQQYDAIIIADMLHYLQPVEQKQLIEKCIVHLNPAGILVIRDGDADLQQRQKGTALTELFSTRLLGFNKTGKKGLSFISGKVLRDLAAAHGMLCTQIDDSRYTSNIIFVIRKEKKQD</sequence>
<dbReference type="SUPFAM" id="SSF53335">
    <property type="entry name" value="S-adenosyl-L-methionine-dependent methyltransferases"/>
    <property type="match status" value="1"/>
</dbReference>
<dbReference type="Gene3D" id="1.20.1640.10">
    <property type="entry name" value="Multidrug efflux transporter AcrB transmembrane domain"/>
    <property type="match status" value="2"/>
</dbReference>
<dbReference type="GO" id="GO:0005886">
    <property type="term" value="C:plasma membrane"/>
    <property type="evidence" value="ECO:0007669"/>
    <property type="project" value="UniProtKB-SubCell"/>
</dbReference>
<evidence type="ECO:0000256" key="5">
    <source>
        <dbReference type="ARBA" id="ARBA00023136"/>
    </source>
</evidence>
<evidence type="ECO:0000313" key="9">
    <source>
        <dbReference type="Proteomes" id="UP000198942"/>
    </source>
</evidence>
<dbReference type="SUPFAM" id="SSF69593">
    <property type="entry name" value="Glycerol-3-phosphate (1)-acyltransferase"/>
    <property type="match status" value="1"/>
</dbReference>
<proteinExistence type="predicted"/>
<dbReference type="GO" id="GO:0016746">
    <property type="term" value="F:acyltransferase activity"/>
    <property type="evidence" value="ECO:0007669"/>
    <property type="project" value="UniProtKB-KW"/>
</dbReference>
<feature type="transmembrane region" description="Helical" evidence="6">
    <location>
        <begin position="390"/>
        <end position="412"/>
    </location>
</feature>
<evidence type="ECO:0000259" key="7">
    <source>
        <dbReference type="SMART" id="SM00563"/>
    </source>
</evidence>
<evidence type="ECO:0000256" key="2">
    <source>
        <dbReference type="ARBA" id="ARBA00022475"/>
    </source>
</evidence>
<feature type="transmembrane region" description="Helical" evidence="6">
    <location>
        <begin position="323"/>
        <end position="341"/>
    </location>
</feature>
<feature type="transmembrane region" description="Helical" evidence="6">
    <location>
        <begin position="296"/>
        <end position="316"/>
    </location>
</feature>
<comment type="subcellular location">
    <subcellularLocation>
        <location evidence="1">Cell membrane</location>
        <topology evidence="1">Multi-pass membrane protein</topology>
    </subcellularLocation>
</comment>
<keyword evidence="3 6" id="KW-0812">Transmembrane</keyword>
<feature type="transmembrane region" description="Helical" evidence="6">
    <location>
        <begin position="441"/>
        <end position="460"/>
    </location>
</feature>